<name>A0AB40AF38_DROSZ</name>
<dbReference type="AlphaFoldDB" id="A0AB40AF38"/>
<protein>
    <submittedName>
        <fullName evidence="3">Uncharacterized protein</fullName>
    </submittedName>
</protein>
<organism evidence="2 3">
    <name type="scientific">Drosophila suzukii</name>
    <name type="common">Spotted-wing drosophila fruit fly</name>
    <dbReference type="NCBI Taxonomy" id="28584"/>
    <lineage>
        <taxon>Eukaryota</taxon>
        <taxon>Metazoa</taxon>
        <taxon>Ecdysozoa</taxon>
        <taxon>Arthropoda</taxon>
        <taxon>Hexapoda</taxon>
        <taxon>Insecta</taxon>
        <taxon>Pterygota</taxon>
        <taxon>Neoptera</taxon>
        <taxon>Endopterygota</taxon>
        <taxon>Diptera</taxon>
        <taxon>Brachycera</taxon>
        <taxon>Muscomorpha</taxon>
        <taxon>Ephydroidea</taxon>
        <taxon>Drosophilidae</taxon>
        <taxon>Drosophila</taxon>
        <taxon>Sophophora</taxon>
    </lineage>
</organism>
<accession>A0AB40AF38</accession>
<dbReference type="Proteomes" id="UP001652628">
    <property type="component" value="Chromosome X"/>
</dbReference>
<evidence type="ECO:0000313" key="2">
    <source>
        <dbReference type="Proteomes" id="UP001652628"/>
    </source>
</evidence>
<evidence type="ECO:0000313" key="3">
    <source>
        <dbReference type="RefSeq" id="XP_036677552.1"/>
    </source>
</evidence>
<reference evidence="3" key="1">
    <citation type="submission" date="2025-08" db="UniProtKB">
        <authorList>
            <consortium name="RefSeq"/>
        </authorList>
    </citation>
    <scope>IDENTIFICATION</scope>
</reference>
<dbReference type="GeneID" id="118878612"/>
<gene>
    <name evidence="3" type="primary">LOC118878612</name>
</gene>
<feature type="region of interest" description="Disordered" evidence="1">
    <location>
        <begin position="215"/>
        <end position="251"/>
    </location>
</feature>
<proteinExistence type="predicted"/>
<sequence length="251" mass="27386">MGTAGSEALDPPAAVDADIAAETDRLATAMAPKKRISMIAPGSVVPVVQTTETASRRSVGTQTNVLAIGPSKRKMNALQIPPSQHLATHLMPAVNPQAEPLAASIMICKQPAACPPFVPDLNEKACQAVDDGTLDSADRVIIPNNGEQPIEYLQSLMTNRSENANHWDRKRLETLMTLINDNPPPNWLLASQMWLEVDQLEERIEAYDQRELLNAKKPKMDEELANGQYGGQNGQQGEQQNEEVHQPSPKT</sequence>
<keyword evidence="2" id="KW-1185">Reference proteome</keyword>
<evidence type="ECO:0000256" key="1">
    <source>
        <dbReference type="SAM" id="MobiDB-lite"/>
    </source>
</evidence>
<dbReference type="RefSeq" id="XP_036677552.1">
    <property type="nucleotide sequence ID" value="XM_036821657.1"/>
</dbReference>